<keyword evidence="1" id="KW-0472">Membrane</keyword>
<dbReference type="AlphaFoldDB" id="A0A9P2RZV7"/>
<dbReference type="EMBL" id="AIMD01000035">
    <property type="protein sequence ID" value="EJF94264.1"/>
    <property type="molecule type" value="Genomic_DNA"/>
</dbReference>
<evidence type="ECO:0000313" key="2">
    <source>
        <dbReference type="EMBL" id="EJF94264.1"/>
    </source>
</evidence>
<reference evidence="2 3" key="1">
    <citation type="submission" date="2012-03" db="EMBL/GenBank/DDBJ databases">
        <title>The Genome Sequence of Bartonella taylorii 8TBB.</title>
        <authorList>
            <consortium name="The Broad Institute Genome Sequencing Platform"/>
            <consortium name="The Broad Institute Genome Sequencing Center for Infectious Disease"/>
            <person name="Feldgarden M."/>
            <person name="Kirby J."/>
            <person name="Kosoy M."/>
            <person name="Birtles R."/>
            <person name="Probert W.S."/>
            <person name="Chiaraviglio L."/>
            <person name="Young S.K."/>
            <person name="Zeng Q."/>
            <person name="Gargeya S."/>
            <person name="Fitzgerald M."/>
            <person name="Haas B."/>
            <person name="Abouelleil A."/>
            <person name="Alvarado L."/>
            <person name="Arachchi H.M."/>
            <person name="Berlin A."/>
            <person name="Chapman S.B."/>
            <person name="Gearin G."/>
            <person name="Goldberg J."/>
            <person name="Griggs A."/>
            <person name="Gujja S."/>
            <person name="Hansen M."/>
            <person name="Heiman D."/>
            <person name="Howarth C."/>
            <person name="Larimer J."/>
            <person name="Lui A."/>
            <person name="MacDonald P.J.P."/>
            <person name="McCowen C."/>
            <person name="Montmayeur A."/>
            <person name="Murphy C."/>
            <person name="Neiman D."/>
            <person name="Pearson M."/>
            <person name="Priest M."/>
            <person name="Roberts A."/>
            <person name="Saif S."/>
            <person name="Shea T."/>
            <person name="Sisk P."/>
            <person name="Stolte C."/>
            <person name="Sykes S."/>
            <person name="Wortman J."/>
            <person name="Nusbaum C."/>
            <person name="Birren B."/>
        </authorList>
    </citation>
    <scope>NUCLEOTIDE SEQUENCE [LARGE SCALE GENOMIC DNA]</scope>
    <source>
        <strain evidence="2 3">8TBB</strain>
    </source>
</reference>
<proteinExistence type="predicted"/>
<evidence type="ECO:0000256" key="1">
    <source>
        <dbReference type="SAM" id="Phobius"/>
    </source>
</evidence>
<feature type="transmembrane region" description="Helical" evidence="1">
    <location>
        <begin position="7"/>
        <end position="30"/>
    </location>
</feature>
<keyword evidence="3" id="KW-1185">Reference proteome</keyword>
<dbReference type="Proteomes" id="UP000002648">
    <property type="component" value="Unassembled WGS sequence"/>
</dbReference>
<name>A0A9P2RZV7_BARTA</name>
<keyword evidence="1" id="KW-1133">Transmembrane helix</keyword>
<protein>
    <submittedName>
        <fullName evidence="2">Uncharacterized protein</fullName>
    </submittedName>
</protein>
<comment type="caution">
    <text evidence="2">The sequence shown here is derived from an EMBL/GenBank/DDBJ whole genome shotgun (WGS) entry which is preliminary data.</text>
</comment>
<evidence type="ECO:0000313" key="3">
    <source>
        <dbReference type="Proteomes" id="UP000002648"/>
    </source>
</evidence>
<gene>
    <name evidence="2" type="ORF">ME9_01185</name>
</gene>
<keyword evidence="1" id="KW-0812">Transmembrane</keyword>
<organism evidence="2 3">
    <name type="scientific">Bartonella taylorii 8TBB</name>
    <dbReference type="NCBI Taxonomy" id="1094560"/>
    <lineage>
        <taxon>Bacteria</taxon>
        <taxon>Pseudomonadati</taxon>
        <taxon>Pseudomonadota</taxon>
        <taxon>Alphaproteobacteria</taxon>
        <taxon>Hyphomicrobiales</taxon>
        <taxon>Bartonellaceae</taxon>
        <taxon>Bartonella</taxon>
    </lineage>
</organism>
<sequence>MVGKIRTGILILILFLSIIRLAVTLIWQVIDLIFILTGKFTDQNGHGVTN</sequence>
<accession>A0A9P2RZV7</accession>